<dbReference type="EMBL" id="JBEXRX010000059">
    <property type="protein sequence ID" value="MEU0154096.1"/>
    <property type="molecule type" value="Genomic_DNA"/>
</dbReference>
<dbReference type="InterPro" id="IPR015161">
    <property type="entry name" value="Sklp_toxin_b/g_crystallin"/>
</dbReference>
<dbReference type="Pfam" id="PF09076">
    <property type="entry name" value="Crystall_2"/>
    <property type="match status" value="1"/>
</dbReference>
<evidence type="ECO:0000256" key="1">
    <source>
        <dbReference type="SAM" id="SignalP"/>
    </source>
</evidence>
<dbReference type="InterPro" id="IPR015791">
    <property type="entry name" value="Antimic/Inh_G_crystallin-like"/>
</dbReference>
<feature type="domain" description="Streptomyces killer toxin-like beta/gamma crystallin" evidence="2">
    <location>
        <begin position="54"/>
        <end position="97"/>
    </location>
</feature>
<feature type="chain" id="PRO_5046908115" evidence="1">
    <location>
        <begin position="35"/>
        <end position="119"/>
    </location>
</feature>
<evidence type="ECO:0000259" key="2">
    <source>
        <dbReference type="Pfam" id="PF09076"/>
    </source>
</evidence>
<gene>
    <name evidence="3" type="ORF">ABZ071_19605</name>
</gene>
<feature type="signal peptide" evidence="1">
    <location>
        <begin position="1"/>
        <end position="34"/>
    </location>
</feature>
<sequence length="119" mass="12661">MKRTNLPKSLKRFAAGVLAAAALTFGLPASPAFAINTVSCAGRDDFVRLEIWMTNLWTDRCFANAGPMAVDIGGVYRVTSGNNKVTINLRSGSSNYSITLGRWSGTNLGGATVYGVAIW</sequence>
<name>A0ABV2VMR9_9ACTN</name>
<dbReference type="InterPro" id="IPR011024">
    <property type="entry name" value="G_crystallin-like"/>
</dbReference>
<organism evidence="3 4">
    <name type="scientific">Micromonospora fulviviridis</name>
    <dbReference type="NCBI Taxonomy" id="47860"/>
    <lineage>
        <taxon>Bacteria</taxon>
        <taxon>Bacillati</taxon>
        <taxon>Actinomycetota</taxon>
        <taxon>Actinomycetes</taxon>
        <taxon>Micromonosporales</taxon>
        <taxon>Micromonosporaceae</taxon>
        <taxon>Micromonospora</taxon>
    </lineage>
</organism>
<protein>
    <submittedName>
        <fullName evidence="3">Beta/gamma crystallin domain-containing protein</fullName>
    </submittedName>
</protein>
<dbReference type="SUPFAM" id="SSF49695">
    <property type="entry name" value="gamma-Crystallin-like"/>
    <property type="match status" value="1"/>
</dbReference>
<accession>A0ABV2VMR9</accession>
<keyword evidence="4" id="KW-1185">Reference proteome</keyword>
<dbReference type="Gene3D" id="2.60.20.30">
    <property type="match status" value="1"/>
</dbReference>
<comment type="caution">
    <text evidence="3">The sequence shown here is derived from an EMBL/GenBank/DDBJ whole genome shotgun (WGS) entry which is preliminary data.</text>
</comment>
<reference evidence="3 4" key="1">
    <citation type="submission" date="2024-06" db="EMBL/GenBank/DDBJ databases">
        <title>The Natural Products Discovery Center: Release of the First 8490 Sequenced Strains for Exploring Actinobacteria Biosynthetic Diversity.</title>
        <authorList>
            <person name="Kalkreuter E."/>
            <person name="Kautsar S.A."/>
            <person name="Yang D."/>
            <person name="Bader C.D."/>
            <person name="Teijaro C.N."/>
            <person name="Fluegel L."/>
            <person name="Davis C.M."/>
            <person name="Simpson J.R."/>
            <person name="Lauterbach L."/>
            <person name="Steele A.D."/>
            <person name="Gui C."/>
            <person name="Meng S."/>
            <person name="Li G."/>
            <person name="Viehrig K."/>
            <person name="Ye F."/>
            <person name="Su P."/>
            <person name="Kiefer A.F."/>
            <person name="Nichols A."/>
            <person name="Cepeda A.J."/>
            <person name="Yan W."/>
            <person name="Fan B."/>
            <person name="Jiang Y."/>
            <person name="Adhikari A."/>
            <person name="Zheng C.-J."/>
            <person name="Schuster L."/>
            <person name="Cowan T.M."/>
            <person name="Smanski M.J."/>
            <person name="Chevrette M.G."/>
            <person name="De Carvalho L.P.S."/>
            <person name="Shen B."/>
        </authorList>
    </citation>
    <scope>NUCLEOTIDE SEQUENCE [LARGE SCALE GENOMIC DNA]</scope>
    <source>
        <strain evidence="3 4">NPDC006286</strain>
    </source>
</reference>
<dbReference type="Proteomes" id="UP001550348">
    <property type="component" value="Unassembled WGS sequence"/>
</dbReference>
<dbReference type="RefSeq" id="WP_355665823.1">
    <property type="nucleotide sequence ID" value="NZ_JBEXRX010000059.1"/>
</dbReference>
<evidence type="ECO:0000313" key="3">
    <source>
        <dbReference type="EMBL" id="MEU0154096.1"/>
    </source>
</evidence>
<keyword evidence="1" id="KW-0732">Signal</keyword>
<proteinExistence type="predicted"/>
<evidence type="ECO:0000313" key="4">
    <source>
        <dbReference type="Proteomes" id="UP001550348"/>
    </source>
</evidence>